<organism evidence="2 3">
    <name type="scientific">Sinorhizobium meliloti CCNWSX0020</name>
    <dbReference type="NCBI Taxonomy" id="1107881"/>
    <lineage>
        <taxon>Bacteria</taxon>
        <taxon>Pseudomonadati</taxon>
        <taxon>Pseudomonadota</taxon>
        <taxon>Alphaproteobacteria</taxon>
        <taxon>Hyphomicrobiales</taxon>
        <taxon>Rhizobiaceae</taxon>
        <taxon>Sinorhizobium/Ensifer group</taxon>
        <taxon>Sinorhizobium</taxon>
    </lineage>
</organism>
<evidence type="ECO:0000313" key="2">
    <source>
        <dbReference type="EMBL" id="EHK74282.1"/>
    </source>
</evidence>
<accession>H0G8S8</accession>
<proteinExistence type="predicted"/>
<dbReference type="AlphaFoldDB" id="H0G8S8"/>
<evidence type="ECO:0000256" key="1">
    <source>
        <dbReference type="SAM" id="MobiDB-lite"/>
    </source>
</evidence>
<protein>
    <submittedName>
        <fullName evidence="2">Uncharacterized protein</fullName>
    </submittedName>
</protein>
<dbReference type="EMBL" id="AGVV01000093">
    <property type="protein sequence ID" value="EHK74282.1"/>
    <property type="molecule type" value="Genomic_DNA"/>
</dbReference>
<dbReference type="Proteomes" id="UP000004038">
    <property type="component" value="Unassembled WGS sequence"/>
</dbReference>
<dbReference type="RefSeq" id="WP_003535376.1">
    <property type="nucleotide sequence ID" value="NZ_AGVV01000093.1"/>
</dbReference>
<name>H0G8S8_RHIML</name>
<gene>
    <name evidence="2" type="ORF">SM0020_29595</name>
</gene>
<reference evidence="2 3" key="1">
    <citation type="journal article" date="2012" name="J. Bacteriol.">
        <title>Draft Genome Sequence of Sinorhizobium meliloti CCNWSX0020, a Nitrogen-Fixing Symbiont with Copper Tolerance Capability Isolated from Lead-Zinc Mine Tailings.</title>
        <authorList>
            <person name="Li Z."/>
            <person name="Ma Z."/>
            <person name="Hao X."/>
            <person name="Wei G."/>
        </authorList>
    </citation>
    <scope>NUCLEOTIDE SEQUENCE [LARGE SCALE GENOMIC DNA]</scope>
    <source>
        <strain evidence="2 3">CCNWSX0020</strain>
    </source>
</reference>
<feature type="region of interest" description="Disordered" evidence="1">
    <location>
        <begin position="1"/>
        <end position="20"/>
    </location>
</feature>
<evidence type="ECO:0000313" key="3">
    <source>
        <dbReference type="Proteomes" id="UP000004038"/>
    </source>
</evidence>
<sequence>MNEFNGSSSHPDEDDMLREQMNSGIPLIRAGRARLRLALPRHRDIIPRTRTPAFQSLCRTYEVTALMVDKLRKEVPCREELLAEYEQICRGIEDDANAMLDGEKSDRWC</sequence>